<evidence type="ECO:0000313" key="10">
    <source>
        <dbReference type="Proteomes" id="UP000186323"/>
    </source>
</evidence>
<evidence type="ECO:0000256" key="5">
    <source>
        <dbReference type="ARBA" id="ARBA00022679"/>
    </source>
</evidence>
<dbReference type="KEGG" id="dpg:DESPIGER_2133"/>
<comment type="subcellular location">
    <subcellularLocation>
        <location evidence="8">Cytoplasm</location>
    </subcellularLocation>
</comment>
<reference evidence="10" key="1">
    <citation type="submission" date="2016-10" db="EMBL/GenBank/DDBJ databases">
        <authorList>
            <person name="Wegmann U."/>
        </authorList>
    </citation>
    <scope>NUCLEOTIDE SEQUENCE [LARGE SCALE GENOMIC DNA]</scope>
</reference>
<feature type="binding site" evidence="8">
    <location>
        <position position="298"/>
    </location>
    <ligand>
        <name>substrate</name>
    </ligand>
</feature>
<dbReference type="GO" id="GO:0005737">
    <property type="term" value="C:cytoplasm"/>
    <property type="evidence" value="ECO:0007669"/>
    <property type="project" value="UniProtKB-SubCell"/>
</dbReference>
<comment type="pathway">
    <text evidence="8">Amino-acid biosynthesis; L-arginine biosynthesis; L-ornithine and N-acetyl-L-glutamate from L-glutamate and N(2)-acetyl-L-ornithine (cyclic): step 1/1.</text>
</comment>
<keyword evidence="8" id="KW-0963">Cytoplasm</keyword>
<keyword evidence="3 8" id="KW-0055">Arginine biosynthesis</keyword>
<dbReference type="HAMAP" id="MF_01106">
    <property type="entry name" value="ArgJ"/>
    <property type="match status" value="1"/>
</dbReference>
<dbReference type="Proteomes" id="UP000186323">
    <property type="component" value="Chromosome I"/>
</dbReference>
<feature type="site" description="Involved in the stabilization of negative charge on the oxyanion by the formation of the oxyanion hole" evidence="8">
    <location>
        <position position="141"/>
    </location>
</feature>
<comment type="function">
    <text evidence="8">Catalyzes two activities which are involved in the cyclic version of arginine biosynthesis: the synthesis of N-acetylglutamate from glutamate and acetyl-CoA as the acetyl donor, and of ornithine by transacetylation between N(2)-acetylornithine and glutamate.</text>
</comment>
<dbReference type="NCBIfam" id="TIGR00120">
    <property type="entry name" value="ArgJ"/>
    <property type="match status" value="1"/>
</dbReference>
<dbReference type="Gene3D" id="3.60.70.12">
    <property type="entry name" value="L-amino peptidase D-ALA esterase/amidase"/>
    <property type="match status" value="1"/>
</dbReference>
<dbReference type="SUPFAM" id="SSF56266">
    <property type="entry name" value="DmpA/ArgJ-like"/>
    <property type="match status" value="1"/>
</dbReference>
<dbReference type="Gene3D" id="3.10.20.340">
    <property type="entry name" value="ArgJ beta chain, C-terminal domain"/>
    <property type="match status" value="1"/>
</dbReference>
<keyword evidence="10" id="KW-1185">Reference proteome</keyword>
<dbReference type="PANTHER" id="PTHR23100">
    <property type="entry name" value="ARGININE BIOSYNTHESIS BIFUNCTIONAL PROTEIN ARGJ"/>
    <property type="match status" value="1"/>
</dbReference>
<keyword evidence="7 8" id="KW-0012">Acyltransferase</keyword>
<name>A0A1K1LGY4_9BACT</name>
<keyword evidence="6 8" id="KW-0068">Autocatalytic cleavage</keyword>
<comment type="subunit">
    <text evidence="2 8">Heterotetramer of two alpha and two beta chains.</text>
</comment>
<dbReference type="InterPro" id="IPR002813">
    <property type="entry name" value="Arg_biosynth_ArgJ"/>
</dbReference>
<comment type="pathway">
    <text evidence="8">Amino-acid biosynthesis; L-arginine biosynthesis; N(2)-acetyl-L-ornithine from L-glutamate: step 1/4.</text>
</comment>
<feature type="active site" description="Nucleophile" evidence="8">
    <location>
        <position position="215"/>
    </location>
</feature>
<organism evidence="9 10">
    <name type="scientific">Desulfovibrio piger</name>
    <dbReference type="NCBI Taxonomy" id="901"/>
    <lineage>
        <taxon>Bacteria</taxon>
        <taxon>Pseudomonadati</taxon>
        <taxon>Thermodesulfobacteriota</taxon>
        <taxon>Desulfovibrionia</taxon>
        <taxon>Desulfovibrionales</taxon>
        <taxon>Desulfovibrionaceae</taxon>
        <taxon>Desulfovibrio</taxon>
    </lineage>
</organism>
<proteinExistence type="inferred from homology"/>
<dbReference type="InterPro" id="IPR042195">
    <property type="entry name" value="ArgJ_beta_C"/>
</dbReference>
<keyword evidence="8" id="KW-0511">Multifunctional enzyme</keyword>
<dbReference type="InterPro" id="IPR016117">
    <property type="entry name" value="ArgJ-like_dom_sf"/>
</dbReference>
<evidence type="ECO:0000256" key="3">
    <source>
        <dbReference type="ARBA" id="ARBA00022571"/>
    </source>
</evidence>
<dbReference type="CDD" id="cd02152">
    <property type="entry name" value="OAT"/>
    <property type="match status" value="1"/>
</dbReference>
<dbReference type="AlphaFoldDB" id="A0A1K1LGY4"/>
<feature type="chain" id="PRO_5023437990" description="Arginine biosynthesis bifunctional protein ArgJ beta chain" evidence="8">
    <location>
        <begin position="215"/>
        <end position="426"/>
    </location>
</feature>
<comment type="catalytic activity">
    <reaction evidence="8">
        <text>L-glutamate + acetyl-CoA = N-acetyl-L-glutamate + CoA + H(+)</text>
        <dbReference type="Rhea" id="RHEA:24292"/>
        <dbReference type="ChEBI" id="CHEBI:15378"/>
        <dbReference type="ChEBI" id="CHEBI:29985"/>
        <dbReference type="ChEBI" id="CHEBI:44337"/>
        <dbReference type="ChEBI" id="CHEBI:57287"/>
        <dbReference type="ChEBI" id="CHEBI:57288"/>
        <dbReference type="EC" id="2.3.1.1"/>
    </reaction>
</comment>
<evidence type="ECO:0000256" key="1">
    <source>
        <dbReference type="ARBA" id="ARBA00006774"/>
    </source>
</evidence>
<dbReference type="GO" id="GO:0006592">
    <property type="term" value="P:ornithine biosynthetic process"/>
    <property type="evidence" value="ECO:0007669"/>
    <property type="project" value="TreeGrafter"/>
</dbReference>
<comment type="similarity">
    <text evidence="1 8">Belongs to the ArgJ family.</text>
</comment>
<feature type="site" description="Involved in the stabilization of negative charge on the oxyanion by the formation of the oxyanion hole" evidence="8">
    <location>
        <position position="142"/>
    </location>
</feature>
<evidence type="ECO:0000313" key="9">
    <source>
        <dbReference type="EMBL" id="SFV73955.1"/>
    </source>
</evidence>
<accession>A0A1K1LGY4</accession>
<dbReference type="GO" id="GO:0006526">
    <property type="term" value="P:L-arginine biosynthetic process"/>
    <property type="evidence" value="ECO:0007669"/>
    <property type="project" value="UniProtKB-UniRule"/>
</dbReference>
<feature type="binding site" evidence="8">
    <location>
        <position position="421"/>
    </location>
    <ligand>
        <name>substrate</name>
    </ligand>
</feature>
<feature type="chain" id="PRO_5023437993" description="Arginine biosynthesis bifunctional protein ArgJ alpha chain" evidence="8">
    <location>
        <begin position="1"/>
        <end position="214"/>
    </location>
</feature>
<protein>
    <recommendedName>
        <fullName evidence="8">Arginine biosynthesis bifunctional protein ArgJ</fullName>
    </recommendedName>
    <domain>
        <recommendedName>
            <fullName evidence="8">Glutamate N-acetyltransferase</fullName>
            <ecNumber evidence="8">2.3.1.35</ecNumber>
        </recommendedName>
        <alternativeName>
            <fullName evidence="8">Ornithine acetyltransferase</fullName>
            <shortName evidence="8">OATase</shortName>
        </alternativeName>
        <alternativeName>
            <fullName evidence="8">Ornithine transacetylase</fullName>
        </alternativeName>
    </domain>
    <domain>
        <recommendedName>
            <fullName evidence="8">Amino-acid acetyltransferase</fullName>
            <ecNumber evidence="8">2.3.1.1</ecNumber>
        </recommendedName>
        <alternativeName>
            <fullName evidence="8">N-acetylglutamate synthase</fullName>
            <shortName evidence="8">AGSase</shortName>
        </alternativeName>
    </domain>
    <component>
        <recommendedName>
            <fullName evidence="8">Arginine biosynthesis bifunctional protein ArgJ alpha chain</fullName>
        </recommendedName>
    </component>
    <component>
        <recommendedName>
            <fullName evidence="8">Arginine biosynthesis bifunctional protein ArgJ beta chain</fullName>
        </recommendedName>
    </component>
</protein>
<dbReference type="Pfam" id="PF01960">
    <property type="entry name" value="ArgJ"/>
    <property type="match status" value="1"/>
</dbReference>
<keyword evidence="4 8" id="KW-0028">Amino-acid biosynthesis</keyword>
<comment type="catalytic activity">
    <reaction evidence="8">
        <text>N(2)-acetyl-L-ornithine + L-glutamate = N-acetyl-L-glutamate + L-ornithine</text>
        <dbReference type="Rhea" id="RHEA:15349"/>
        <dbReference type="ChEBI" id="CHEBI:29985"/>
        <dbReference type="ChEBI" id="CHEBI:44337"/>
        <dbReference type="ChEBI" id="CHEBI:46911"/>
        <dbReference type="ChEBI" id="CHEBI:57805"/>
        <dbReference type="EC" id="2.3.1.35"/>
    </reaction>
</comment>
<feature type="binding site" evidence="8">
    <location>
        <position position="426"/>
    </location>
    <ligand>
        <name>substrate</name>
    </ligand>
</feature>
<feature type="site" description="Cleavage; by autolysis" evidence="8">
    <location>
        <begin position="214"/>
        <end position="215"/>
    </location>
</feature>
<feature type="binding site" evidence="8">
    <location>
        <position position="215"/>
    </location>
    <ligand>
        <name>substrate</name>
    </ligand>
</feature>
<keyword evidence="5 8" id="KW-0808">Transferase</keyword>
<dbReference type="NCBIfam" id="NF003802">
    <property type="entry name" value="PRK05388.1"/>
    <property type="match status" value="1"/>
</dbReference>
<dbReference type="GO" id="GO:0004042">
    <property type="term" value="F:L-glutamate N-acetyltransferase activity"/>
    <property type="evidence" value="ECO:0007669"/>
    <property type="project" value="UniProtKB-UniRule"/>
</dbReference>
<gene>
    <name evidence="8" type="primary">argJ</name>
    <name evidence="9" type="ORF">DESPIGER_2133</name>
</gene>
<sequence length="426" mass="45148">MTAGILQGKIPAFFSSFSSRKPMTGKDVPMSDTRNDLPLGFSAGTAAAGFKKAGRDDLGLIVSDRPAVLAGLFTTNAFKAAPVQVCQQTLREYGTCRAVLANSGQANACTGDEGLENCLETRRMVAALTGLAPHEIMPMSTGVIGDQLRMDRWREAVPALVESLGSRDAEGFTRAFMTTDAFPKFASITVPLSGGTVRLTGMAKGAGMICPNMATMLAVMLTDAEVDRETWQAMFARAVDRTFNRVSVDGDTSTNDTILGLANGASGIRAEGGDAALLEKGLTDILGRISYMLVKDGEGASKVMHITVSGAASDEDACRIARTVGHSQLVKTAIYGQDANWGRIVAAVGRSGARVDPARVRLVLCGIERFRDGRPVNGNKEAELAELLKATDIPVEIHMGLGDGCYDLRASDLGHEYVSLNADYRS</sequence>
<feature type="binding site" evidence="8">
    <location>
        <position position="204"/>
    </location>
    <ligand>
        <name>substrate</name>
    </ligand>
</feature>
<dbReference type="OrthoDB" id="9804242at2"/>
<evidence type="ECO:0000256" key="8">
    <source>
        <dbReference type="HAMAP-Rule" id="MF_01106"/>
    </source>
</evidence>
<dbReference type="EMBL" id="LT630450">
    <property type="protein sequence ID" value="SFV73955.1"/>
    <property type="molecule type" value="Genomic_DNA"/>
</dbReference>
<evidence type="ECO:0000256" key="4">
    <source>
        <dbReference type="ARBA" id="ARBA00022605"/>
    </source>
</evidence>
<dbReference type="FunFam" id="3.60.70.12:FF:000001">
    <property type="entry name" value="Arginine biosynthesis bifunctional protein ArgJ, chloroplastic"/>
    <property type="match status" value="1"/>
</dbReference>
<dbReference type="PANTHER" id="PTHR23100:SF0">
    <property type="entry name" value="ARGININE BIOSYNTHESIS BIFUNCTIONAL PROTEIN ARGJ, MITOCHONDRIAL"/>
    <property type="match status" value="1"/>
</dbReference>
<evidence type="ECO:0000256" key="7">
    <source>
        <dbReference type="ARBA" id="ARBA00023315"/>
    </source>
</evidence>
<dbReference type="GO" id="GO:0004358">
    <property type="term" value="F:L-glutamate N-acetyltransferase activity, acting on acetyl-L-ornithine as donor"/>
    <property type="evidence" value="ECO:0007669"/>
    <property type="project" value="UniProtKB-UniRule"/>
</dbReference>
<dbReference type="EC" id="2.3.1.1" evidence="8"/>
<evidence type="ECO:0000256" key="6">
    <source>
        <dbReference type="ARBA" id="ARBA00022813"/>
    </source>
</evidence>
<evidence type="ECO:0000256" key="2">
    <source>
        <dbReference type="ARBA" id="ARBA00011475"/>
    </source>
</evidence>
<dbReference type="UniPathway" id="UPA00068">
    <property type="reaction ID" value="UER00106"/>
</dbReference>
<feature type="binding site" evidence="8">
    <location>
        <position position="178"/>
    </location>
    <ligand>
        <name>substrate</name>
    </ligand>
</feature>
<dbReference type="EC" id="2.3.1.35" evidence="8"/>